<dbReference type="AlphaFoldDB" id="A0A3G5FIH8"/>
<name>A0A3G5FIH8_TETHA</name>
<dbReference type="PROSITE" id="PS50932">
    <property type="entry name" value="HTH_LACI_2"/>
    <property type="match status" value="1"/>
</dbReference>
<dbReference type="GO" id="GO:0000976">
    <property type="term" value="F:transcription cis-regulatory region binding"/>
    <property type="evidence" value="ECO:0007669"/>
    <property type="project" value="TreeGrafter"/>
</dbReference>
<reference evidence="5 6" key="1">
    <citation type="journal article" date="2012" name="Int. J. Syst. Evol. Microbiol.">
        <title>Characterization of Tetragenococcus strains from sugar thick juice reveals a novel species, Tetragenococcus osmophilus sp. nov., and divides Tetragenococcus halophilus into two subspecies, T. halophilus subsp. halophilus subsp. nov. and T. halophilus subsp. flandriensis subsp. nov.</title>
        <authorList>
            <person name="Juste A."/>
            <person name="Van Trappen S."/>
            <person name="Verreth C."/>
            <person name="Cleenwerck I."/>
            <person name="De Vos P."/>
            <person name="Lievens B."/>
            <person name="Willems K.A."/>
        </authorList>
    </citation>
    <scope>NUCLEOTIDE SEQUENCE [LARGE SCALE GENOMIC DNA]</scope>
    <source>
        <strain evidence="5 6">LMG 26042</strain>
    </source>
</reference>
<dbReference type="PANTHER" id="PTHR30146">
    <property type="entry name" value="LACI-RELATED TRANSCRIPTIONAL REPRESSOR"/>
    <property type="match status" value="1"/>
</dbReference>
<keyword evidence="2" id="KW-0238">DNA-binding</keyword>
<dbReference type="CDD" id="cd01542">
    <property type="entry name" value="PBP1_TreR-like"/>
    <property type="match status" value="1"/>
</dbReference>
<accession>A0A3G5FIH8</accession>
<evidence type="ECO:0000256" key="3">
    <source>
        <dbReference type="ARBA" id="ARBA00023163"/>
    </source>
</evidence>
<dbReference type="GO" id="GO:0003700">
    <property type="term" value="F:DNA-binding transcription factor activity"/>
    <property type="evidence" value="ECO:0007669"/>
    <property type="project" value="TreeGrafter"/>
</dbReference>
<dbReference type="Gene3D" id="1.10.260.40">
    <property type="entry name" value="lambda repressor-like DNA-binding domains"/>
    <property type="match status" value="1"/>
</dbReference>
<organism evidence="5 6">
    <name type="scientific">Tetragenococcus halophilus</name>
    <name type="common">Pediococcus halophilus</name>
    <dbReference type="NCBI Taxonomy" id="51669"/>
    <lineage>
        <taxon>Bacteria</taxon>
        <taxon>Bacillati</taxon>
        <taxon>Bacillota</taxon>
        <taxon>Bacilli</taxon>
        <taxon>Lactobacillales</taxon>
        <taxon>Enterococcaceae</taxon>
        <taxon>Tetragenococcus</taxon>
    </lineage>
</organism>
<dbReference type="InterPro" id="IPR000843">
    <property type="entry name" value="HTH_LacI"/>
</dbReference>
<evidence type="ECO:0000313" key="5">
    <source>
        <dbReference type="EMBL" id="AYW50156.1"/>
    </source>
</evidence>
<dbReference type="CDD" id="cd01392">
    <property type="entry name" value="HTH_LacI"/>
    <property type="match status" value="1"/>
</dbReference>
<dbReference type="Pfam" id="PF13377">
    <property type="entry name" value="Peripla_BP_3"/>
    <property type="match status" value="1"/>
</dbReference>
<dbReference type="PANTHER" id="PTHR30146:SF154">
    <property type="entry name" value="TRANSCRIPTION REGULATOR, MEMBER OF GALR FAMILY"/>
    <property type="match status" value="1"/>
</dbReference>
<dbReference type="SUPFAM" id="SSF47413">
    <property type="entry name" value="lambda repressor-like DNA-binding domains"/>
    <property type="match status" value="1"/>
</dbReference>
<keyword evidence="3" id="KW-0804">Transcription</keyword>
<feature type="domain" description="HTH lacI-type" evidence="4">
    <location>
        <begin position="2"/>
        <end position="55"/>
    </location>
</feature>
<evidence type="ECO:0000313" key="6">
    <source>
        <dbReference type="Proteomes" id="UP000280475"/>
    </source>
</evidence>
<dbReference type="Proteomes" id="UP000280475">
    <property type="component" value="Chromosome"/>
</dbReference>
<evidence type="ECO:0000259" key="4">
    <source>
        <dbReference type="PROSITE" id="PS50932"/>
    </source>
</evidence>
<dbReference type="SUPFAM" id="SSF53822">
    <property type="entry name" value="Periplasmic binding protein-like I"/>
    <property type="match status" value="1"/>
</dbReference>
<dbReference type="Gene3D" id="3.40.50.2300">
    <property type="match status" value="2"/>
</dbReference>
<dbReference type="Pfam" id="PF00356">
    <property type="entry name" value="LacI"/>
    <property type="match status" value="1"/>
</dbReference>
<keyword evidence="1" id="KW-0805">Transcription regulation</keyword>
<dbReference type="SMART" id="SM00354">
    <property type="entry name" value="HTH_LACI"/>
    <property type="match status" value="1"/>
</dbReference>
<evidence type="ECO:0000256" key="2">
    <source>
        <dbReference type="ARBA" id="ARBA00023125"/>
    </source>
</evidence>
<dbReference type="RefSeq" id="WP_103892863.1">
    <property type="nucleotide sequence ID" value="NZ_CP027768.1"/>
</dbReference>
<dbReference type="InterPro" id="IPR028082">
    <property type="entry name" value="Peripla_BP_I"/>
</dbReference>
<evidence type="ECO:0000256" key="1">
    <source>
        <dbReference type="ARBA" id="ARBA00023015"/>
    </source>
</evidence>
<dbReference type="EMBL" id="CP027768">
    <property type="protein sequence ID" value="AYW50156.1"/>
    <property type="molecule type" value="Genomic_DNA"/>
</dbReference>
<dbReference type="InterPro" id="IPR046335">
    <property type="entry name" value="LacI/GalR-like_sensor"/>
</dbReference>
<gene>
    <name evidence="5" type="ORF">C7H83_06630</name>
</gene>
<dbReference type="InterPro" id="IPR010982">
    <property type="entry name" value="Lambda_DNA-bd_dom_sf"/>
</dbReference>
<sequence>MITINDIAKGAGVAKSTVSRYLNNGSVSENTKKKIQAVIEETGYKPNAFARSLKAQKTNILGVIIPRLDSPSANDVLAGGIDRSAHDQGYQLIITNADQQKDREIENIRTLAKQRVEGIMMLAREITDDHIQVIKEVDVPLLILGQQVDGIHSMIHADYEAGKKMGEYALELGHEHFLFVGVSEKDEAVGVSRKRGFINAVKVNKKIVLEEVMTSFSRAKTYKNALEFLPKYQDSTYIACATDNIAVAVLKAANELGYKVPEDFSLSGFGGYEATNYVYPTITTVRYPYKKMGVEAINNLKKLINGEEVPLIIELPNKLLINNSTTPNK</sequence>
<proteinExistence type="predicted"/>
<protein>
    <submittedName>
        <fullName evidence="5">LacI family transcriptional regulator</fullName>
    </submittedName>
</protein>